<gene>
    <name evidence="3" type="ORF">CEY02_01360</name>
</gene>
<dbReference type="Gene3D" id="3.90.1300.10">
    <property type="entry name" value="Amidase signature (AS) domain"/>
    <property type="match status" value="1"/>
</dbReference>
<feature type="domain" description="Amidase" evidence="2">
    <location>
        <begin position="29"/>
        <end position="475"/>
    </location>
</feature>
<comment type="caution">
    <text evidence="3">The sequence shown here is derived from an EMBL/GenBank/DDBJ whole genome shotgun (WGS) entry which is preliminary data.</text>
</comment>
<evidence type="ECO:0000313" key="3">
    <source>
        <dbReference type="EMBL" id="PCK23383.1"/>
    </source>
</evidence>
<dbReference type="EMBL" id="NKHG01000007">
    <property type="protein sequence ID" value="PCK23383.1"/>
    <property type="molecule type" value="Genomic_DNA"/>
</dbReference>
<accession>A0A2A5J1I8</accession>
<dbReference type="EC" id="3.5.1.4" evidence="3"/>
<keyword evidence="3" id="KW-0378">Hydrolase</keyword>
<organism evidence="3 4">
    <name type="scientific">Bacillus pumilus</name>
    <name type="common">Bacillus mesentericus</name>
    <dbReference type="NCBI Taxonomy" id="1408"/>
    <lineage>
        <taxon>Bacteria</taxon>
        <taxon>Bacillati</taxon>
        <taxon>Bacillota</taxon>
        <taxon>Bacilli</taxon>
        <taxon>Bacillales</taxon>
        <taxon>Bacillaceae</taxon>
        <taxon>Bacillus</taxon>
    </lineage>
</organism>
<sequence length="505" mass="54652">MPMNVKEYMTYDATDLAALVRKKQVTPEELVQAAFARLEEVNPELNAVIQIRQNQVLKDIKQLEADQPFAGVPFVLKNISQGLENEPLTAGAMLLKDVKAKTDSHFVHKLKQAGLLMIGHTNTPEFGLRNVTEPALHGPTRNPWNAAHSPGGSSGGTAAAVASGIVPAGGASDGGGSIRIPASFTGLFGLKPTRGRTPVGPGAGRQWQGASIDFTLTKTVRDSAALLDLLQVIQPEAAFQTPLYDGSYQEDLVKRTSSIRIAYSVESPVGTKVSEEAKQAVLQTVKWLSEQGHQIEEAKPEIDGVHLMQQYYVMNSGEMSALFTSLARSLGRPVKPEETDIVAWVLAEAGKNVTAAAYTESLDAWDMAAAQMAAFHQTYDLYVTPATAYSAPKVGELMHTDQEIAALLRVVSLSMQAQQDLIYDMFLKSLSYTPFTQLANLTGQPSMSVPVHLTQAGMPLGVQVTAPKGKEDWLLRLAAEMESSSIWKGTKQLLNQSNGQWRGRV</sequence>
<reference evidence="3 4" key="1">
    <citation type="submission" date="2017-06" db="EMBL/GenBank/DDBJ databases">
        <title>Draft Genome Sequence of Bacillus sp Strain 36R Isolated from saline sediment at Atanasia, Sonora, Mexico.</title>
        <authorList>
            <person name="Sanchez Diaz R."/>
            <person name="Quiroz Macias M.E."/>
            <person name="Ibarra Gamez J.C."/>
            <person name="Enciso Ibarra J."/>
            <person name="Gomez Gil B."/>
            <person name="Galaviz Silva L."/>
        </authorList>
    </citation>
    <scope>NUCLEOTIDE SEQUENCE [LARGE SCALE GENOMIC DNA]</scope>
    <source>
        <strain evidence="3 4">36R_ATNSAL</strain>
    </source>
</reference>
<dbReference type="GO" id="GO:0004040">
    <property type="term" value="F:amidase activity"/>
    <property type="evidence" value="ECO:0007669"/>
    <property type="project" value="UniProtKB-EC"/>
</dbReference>
<evidence type="ECO:0000313" key="4">
    <source>
        <dbReference type="Proteomes" id="UP000228754"/>
    </source>
</evidence>
<dbReference type="Pfam" id="PF01425">
    <property type="entry name" value="Amidase"/>
    <property type="match status" value="1"/>
</dbReference>
<dbReference type="SUPFAM" id="SSF75304">
    <property type="entry name" value="Amidase signature (AS) enzymes"/>
    <property type="match status" value="1"/>
</dbReference>
<dbReference type="PANTHER" id="PTHR11895:SF7">
    <property type="entry name" value="GLUTAMYL-TRNA(GLN) AMIDOTRANSFERASE SUBUNIT A, MITOCHONDRIAL"/>
    <property type="match status" value="1"/>
</dbReference>
<dbReference type="Proteomes" id="UP000228754">
    <property type="component" value="Unassembled WGS sequence"/>
</dbReference>
<dbReference type="InterPro" id="IPR023631">
    <property type="entry name" value="Amidase_dom"/>
</dbReference>
<dbReference type="InterPro" id="IPR020556">
    <property type="entry name" value="Amidase_CS"/>
</dbReference>
<protein>
    <submittedName>
        <fullName evidence="3">Amidase</fullName>
        <ecNumber evidence="3">3.5.1.4</ecNumber>
    </submittedName>
</protein>
<evidence type="ECO:0000256" key="1">
    <source>
        <dbReference type="ARBA" id="ARBA00009199"/>
    </source>
</evidence>
<dbReference type="PROSITE" id="PS00571">
    <property type="entry name" value="AMIDASES"/>
    <property type="match status" value="1"/>
</dbReference>
<name>A0A2A5J1I8_BACPU</name>
<evidence type="ECO:0000259" key="2">
    <source>
        <dbReference type="Pfam" id="PF01425"/>
    </source>
</evidence>
<dbReference type="AlphaFoldDB" id="A0A2A5J1I8"/>
<dbReference type="InterPro" id="IPR000120">
    <property type="entry name" value="Amidase"/>
</dbReference>
<dbReference type="InterPro" id="IPR036928">
    <property type="entry name" value="AS_sf"/>
</dbReference>
<proteinExistence type="inferred from homology"/>
<dbReference type="NCBIfam" id="NF005099">
    <property type="entry name" value="PRK06529.1"/>
    <property type="match status" value="1"/>
</dbReference>
<comment type="similarity">
    <text evidence="1">Belongs to the amidase family.</text>
</comment>
<dbReference type="OrthoDB" id="9811471at2"/>
<dbReference type="PANTHER" id="PTHR11895">
    <property type="entry name" value="TRANSAMIDASE"/>
    <property type="match status" value="1"/>
</dbReference>